<feature type="compositionally biased region" description="Low complexity" evidence="1">
    <location>
        <begin position="105"/>
        <end position="114"/>
    </location>
</feature>
<evidence type="ECO:0000313" key="2">
    <source>
        <dbReference type="EMBL" id="RXM34860.1"/>
    </source>
</evidence>
<sequence length="168" mass="18353">MYTSGTGCLTLAVSIPTVFHPGAVHGILVQRSRSREGLLSNLCNVVPGGVVFFFPSYEYEKRVNAQWEETGLLARFSAKKPPLPHQQPQIPPQQFQTPEHPPQTQPQQQLQLVPASPPTPPSPQSPQPNQASPEPAEVEKKKTPCCKSLVPQKPAAICRAVVLGRKPK</sequence>
<dbReference type="Proteomes" id="UP000289886">
    <property type="component" value="Unassembled WGS sequence"/>
</dbReference>
<name>A0A444UI56_ACIRT</name>
<evidence type="ECO:0000313" key="3">
    <source>
        <dbReference type="Proteomes" id="UP000289886"/>
    </source>
</evidence>
<feature type="compositionally biased region" description="Pro residues" evidence="1">
    <location>
        <begin position="115"/>
        <end position="126"/>
    </location>
</feature>
<keyword evidence="3" id="KW-1185">Reference proteome</keyword>
<organism evidence="2 3">
    <name type="scientific">Acipenser ruthenus</name>
    <name type="common">Sterlet sturgeon</name>
    <dbReference type="NCBI Taxonomy" id="7906"/>
    <lineage>
        <taxon>Eukaryota</taxon>
        <taxon>Metazoa</taxon>
        <taxon>Chordata</taxon>
        <taxon>Craniata</taxon>
        <taxon>Vertebrata</taxon>
        <taxon>Euteleostomi</taxon>
        <taxon>Actinopterygii</taxon>
        <taxon>Chondrostei</taxon>
        <taxon>Acipenseriformes</taxon>
        <taxon>Acipenseridae</taxon>
        <taxon>Acipenser</taxon>
    </lineage>
</organism>
<dbReference type="EMBL" id="SCEB01214526">
    <property type="protein sequence ID" value="RXM34860.1"/>
    <property type="molecule type" value="Genomic_DNA"/>
</dbReference>
<feature type="region of interest" description="Disordered" evidence="1">
    <location>
        <begin position="78"/>
        <end position="146"/>
    </location>
</feature>
<comment type="caution">
    <text evidence="2">The sequence shown here is derived from an EMBL/GenBank/DDBJ whole genome shotgun (WGS) entry which is preliminary data.</text>
</comment>
<keyword evidence="2" id="KW-0547">Nucleotide-binding</keyword>
<accession>A0A444UI56</accession>
<dbReference type="AlphaFoldDB" id="A0A444UI56"/>
<gene>
    <name evidence="2" type="ORF">EOD39_0996</name>
</gene>
<keyword evidence="2" id="KW-0067">ATP-binding</keyword>
<proteinExistence type="predicted"/>
<feature type="compositionally biased region" description="Pro residues" evidence="1">
    <location>
        <begin position="81"/>
        <end position="91"/>
    </location>
</feature>
<evidence type="ECO:0000256" key="1">
    <source>
        <dbReference type="SAM" id="MobiDB-lite"/>
    </source>
</evidence>
<dbReference type="InterPro" id="IPR027417">
    <property type="entry name" value="P-loop_NTPase"/>
</dbReference>
<reference evidence="2 3" key="1">
    <citation type="submission" date="2019-01" db="EMBL/GenBank/DDBJ databases">
        <title>Draft Genome and Complete Hox-Cluster Characterization of the Sterlet Sturgeon (Acipenser ruthenus).</title>
        <authorList>
            <person name="Wei Q."/>
        </authorList>
    </citation>
    <scope>NUCLEOTIDE SEQUENCE [LARGE SCALE GENOMIC DNA]</scope>
    <source>
        <strain evidence="2">WHYD16114868_AA</strain>
        <tissue evidence="2">Blood</tissue>
    </source>
</reference>
<keyword evidence="2" id="KW-0378">Hydrolase</keyword>
<dbReference type="Gene3D" id="3.40.50.300">
    <property type="entry name" value="P-loop containing nucleotide triphosphate hydrolases"/>
    <property type="match status" value="1"/>
</dbReference>
<keyword evidence="2" id="KW-0347">Helicase</keyword>
<protein>
    <submittedName>
        <fullName evidence="2">Putative ATP-dependent RNA helicase DDX11</fullName>
    </submittedName>
</protein>
<dbReference type="GO" id="GO:0004386">
    <property type="term" value="F:helicase activity"/>
    <property type="evidence" value="ECO:0007669"/>
    <property type="project" value="UniProtKB-KW"/>
</dbReference>